<accession>A0A7N9IGC3</accession>
<dbReference type="Proteomes" id="UP000233100">
    <property type="component" value="Chromosome 19"/>
</dbReference>
<reference evidence="1" key="2">
    <citation type="submission" date="2025-08" db="UniProtKB">
        <authorList>
            <consortium name="Ensembl"/>
        </authorList>
    </citation>
    <scope>IDENTIFICATION</scope>
</reference>
<evidence type="ECO:0000313" key="2">
    <source>
        <dbReference type="Proteomes" id="UP000233100"/>
    </source>
</evidence>
<reference evidence="1" key="3">
    <citation type="submission" date="2025-09" db="UniProtKB">
        <authorList>
            <consortium name="Ensembl"/>
        </authorList>
    </citation>
    <scope>IDENTIFICATION</scope>
</reference>
<keyword evidence="2" id="KW-1185">Reference proteome</keyword>
<evidence type="ECO:0000313" key="1">
    <source>
        <dbReference type="Ensembl" id="ENSMFAP00000060980.1"/>
    </source>
</evidence>
<sequence length="84" mass="9145">MLPRLVSSSRVQAILSPWPSKVLGLGWAWWLTPVIPALWDAEAGGSPEVRSSRPAWSTWRKPVSTKNTKLGVVAHACHPSYLGG</sequence>
<protein>
    <submittedName>
        <fullName evidence="1">Uncharacterized protein</fullName>
    </submittedName>
</protein>
<dbReference type="AlphaFoldDB" id="A0A7N9IGC3"/>
<dbReference type="GeneTree" id="ENSGT00940000163244"/>
<dbReference type="Ensembl" id="ENSMFAT00000080633.1">
    <property type="protein sequence ID" value="ENSMFAP00000060980.1"/>
    <property type="gene ID" value="ENSMFAG00000058005.1"/>
</dbReference>
<name>A0A7N9IGC3_MACFA</name>
<reference evidence="1 2" key="1">
    <citation type="submission" date="2013-03" db="EMBL/GenBank/DDBJ databases">
        <authorList>
            <person name="Warren W."/>
            <person name="Wilson R.K."/>
        </authorList>
    </citation>
    <scope>NUCLEOTIDE SEQUENCE</scope>
</reference>
<organism evidence="1 2">
    <name type="scientific">Macaca fascicularis</name>
    <name type="common">Crab-eating macaque</name>
    <name type="synonym">Cynomolgus monkey</name>
    <dbReference type="NCBI Taxonomy" id="9541"/>
    <lineage>
        <taxon>Eukaryota</taxon>
        <taxon>Metazoa</taxon>
        <taxon>Chordata</taxon>
        <taxon>Craniata</taxon>
        <taxon>Vertebrata</taxon>
        <taxon>Euteleostomi</taxon>
        <taxon>Mammalia</taxon>
        <taxon>Eutheria</taxon>
        <taxon>Euarchontoglires</taxon>
        <taxon>Primates</taxon>
        <taxon>Haplorrhini</taxon>
        <taxon>Catarrhini</taxon>
        <taxon>Cercopithecidae</taxon>
        <taxon>Cercopithecinae</taxon>
        <taxon>Macaca</taxon>
    </lineage>
</organism>
<proteinExistence type="predicted"/>